<dbReference type="Proteomes" id="UP000284547">
    <property type="component" value="Unassembled WGS sequence"/>
</dbReference>
<dbReference type="CDD" id="cd17550">
    <property type="entry name" value="REC_NtrX-like"/>
    <property type="match status" value="1"/>
</dbReference>
<dbReference type="PANTHER" id="PTHR32071:SF17">
    <property type="entry name" value="TRANSCRIPTIONAL REGULATOR (NTRC FAMILY)"/>
    <property type="match status" value="1"/>
</dbReference>
<comment type="function">
    <text evidence="1">Required for activation of most nif operons, which are directly involved in nitrogen fixation.</text>
</comment>
<dbReference type="SUPFAM" id="SSF52540">
    <property type="entry name" value="P-loop containing nucleoside triphosphate hydrolases"/>
    <property type="match status" value="1"/>
</dbReference>
<keyword evidence="15" id="KW-1185">Reference proteome</keyword>
<dbReference type="FunFam" id="3.40.50.2300:FF:000018">
    <property type="entry name" value="DNA-binding transcriptional regulator NtrC"/>
    <property type="match status" value="1"/>
</dbReference>
<dbReference type="Pfam" id="PF25601">
    <property type="entry name" value="AAA_lid_14"/>
    <property type="match status" value="1"/>
</dbReference>
<dbReference type="GO" id="GO:0005524">
    <property type="term" value="F:ATP binding"/>
    <property type="evidence" value="ECO:0007669"/>
    <property type="project" value="UniProtKB-KW"/>
</dbReference>
<evidence type="ECO:0000256" key="1">
    <source>
        <dbReference type="ARBA" id="ARBA00002167"/>
    </source>
</evidence>
<dbReference type="OrthoDB" id="9802388at2"/>
<dbReference type="InterPro" id="IPR001789">
    <property type="entry name" value="Sig_transdc_resp-reg_receiver"/>
</dbReference>
<evidence type="ECO:0000256" key="3">
    <source>
        <dbReference type="ARBA" id="ARBA00015308"/>
    </source>
</evidence>
<gene>
    <name evidence="14" type="ORF">D1012_06965</name>
</gene>
<dbReference type="Gene3D" id="3.40.50.300">
    <property type="entry name" value="P-loop containing nucleotide triphosphate hydrolases"/>
    <property type="match status" value="1"/>
</dbReference>
<keyword evidence="10" id="KW-0804">Transcription</keyword>
<evidence type="ECO:0000256" key="8">
    <source>
        <dbReference type="ARBA" id="ARBA00023015"/>
    </source>
</evidence>
<evidence type="ECO:0000256" key="4">
    <source>
        <dbReference type="ARBA" id="ARBA00022553"/>
    </source>
</evidence>
<dbReference type="InterPro" id="IPR002197">
    <property type="entry name" value="HTH_Fis"/>
</dbReference>
<dbReference type="SMART" id="SM00382">
    <property type="entry name" value="AAA"/>
    <property type="match status" value="1"/>
</dbReference>
<dbReference type="InterPro" id="IPR003593">
    <property type="entry name" value="AAA+_ATPase"/>
</dbReference>
<keyword evidence="5" id="KW-0547">Nucleotide-binding</keyword>
<keyword evidence="8" id="KW-0805">Transcription regulation</keyword>
<dbReference type="PROSITE" id="PS00688">
    <property type="entry name" value="SIGMA54_INTERACT_3"/>
    <property type="match status" value="1"/>
</dbReference>
<evidence type="ECO:0000256" key="11">
    <source>
        <dbReference type="PROSITE-ProRule" id="PRU00169"/>
    </source>
</evidence>
<keyword evidence="9" id="KW-0010">Activator</keyword>
<dbReference type="Gene3D" id="1.10.8.60">
    <property type="match status" value="1"/>
</dbReference>
<name>A0A411Z3J1_9RHOB</name>
<dbReference type="InterPro" id="IPR011006">
    <property type="entry name" value="CheY-like_superfamily"/>
</dbReference>
<dbReference type="Pfam" id="PF00072">
    <property type="entry name" value="Response_reg"/>
    <property type="match status" value="1"/>
</dbReference>
<accession>A0A411Z3J1</accession>
<keyword evidence="7" id="KW-0902">Two-component regulatory system</keyword>
<dbReference type="FunFam" id="1.10.10.60:FF:000165">
    <property type="entry name" value="Two-component system nitrogen regulation response regulator NtrX"/>
    <property type="match status" value="1"/>
</dbReference>
<keyword evidence="4 11" id="KW-0597">Phosphoprotein</keyword>
<dbReference type="GO" id="GO:0043565">
    <property type="term" value="F:sequence-specific DNA binding"/>
    <property type="evidence" value="ECO:0007669"/>
    <property type="project" value="InterPro"/>
</dbReference>
<dbReference type="InterPro" id="IPR025944">
    <property type="entry name" value="Sigma_54_int_dom_CS"/>
</dbReference>
<dbReference type="InterPro" id="IPR009057">
    <property type="entry name" value="Homeodomain-like_sf"/>
</dbReference>
<evidence type="ECO:0000256" key="9">
    <source>
        <dbReference type="ARBA" id="ARBA00023159"/>
    </source>
</evidence>
<dbReference type="PROSITE" id="PS50045">
    <property type="entry name" value="SIGMA54_INTERACT_4"/>
    <property type="match status" value="1"/>
</dbReference>
<evidence type="ECO:0000256" key="7">
    <source>
        <dbReference type="ARBA" id="ARBA00023012"/>
    </source>
</evidence>
<comment type="caution">
    <text evidence="14">The sequence shown here is derived from an EMBL/GenBank/DDBJ whole genome shotgun (WGS) entry which is preliminary data.</text>
</comment>
<dbReference type="SMART" id="SM00448">
    <property type="entry name" value="REC"/>
    <property type="match status" value="1"/>
</dbReference>
<dbReference type="SUPFAM" id="SSF46689">
    <property type="entry name" value="Homeodomain-like"/>
    <property type="match status" value="1"/>
</dbReference>
<feature type="domain" description="Sigma-54 factor interaction" evidence="12">
    <location>
        <begin position="140"/>
        <end position="365"/>
    </location>
</feature>
<evidence type="ECO:0000313" key="15">
    <source>
        <dbReference type="Proteomes" id="UP000284547"/>
    </source>
</evidence>
<dbReference type="GO" id="GO:0000160">
    <property type="term" value="P:phosphorelay signal transduction system"/>
    <property type="evidence" value="ECO:0007669"/>
    <property type="project" value="UniProtKB-KW"/>
</dbReference>
<evidence type="ECO:0000256" key="6">
    <source>
        <dbReference type="ARBA" id="ARBA00022840"/>
    </source>
</evidence>
<evidence type="ECO:0000256" key="2">
    <source>
        <dbReference type="ARBA" id="ARBA00011135"/>
    </source>
</evidence>
<dbReference type="CDD" id="cd00009">
    <property type="entry name" value="AAA"/>
    <property type="match status" value="1"/>
</dbReference>
<feature type="domain" description="Response regulatory" evidence="13">
    <location>
        <begin position="2"/>
        <end position="118"/>
    </location>
</feature>
<proteinExistence type="predicted"/>
<keyword evidence="6" id="KW-0067">ATP-binding</keyword>
<dbReference type="EMBL" id="QWEY01000003">
    <property type="protein sequence ID" value="RGP37656.1"/>
    <property type="molecule type" value="Genomic_DNA"/>
</dbReference>
<dbReference type="InterPro" id="IPR002078">
    <property type="entry name" value="Sigma_54_int"/>
</dbReference>
<evidence type="ECO:0000313" key="14">
    <source>
        <dbReference type="EMBL" id="RGP37656.1"/>
    </source>
</evidence>
<evidence type="ECO:0000259" key="13">
    <source>
        <dbReference type="PROSITE" id="PS50110"/>
    </source>
</evidence>
<reference evidence="14 15" key="1">
    <citation type="submission" date="2018-08" db="EMBL/GenBank/DDBJ databases">
        <title>Flavobacterium tibetense sp. nov., isolated from a wetland YonghuCo on Tibetan Plateau.</title>
        <authorList>
            <person name="Phurbu D."/>
            <person name="Lu H."/>
            <person name="Xing P."/>
        </authorList>
    </citation>
    <scope>NUCLEOTIDE SEQUENCE [LARGE SCALE GENOMIC DNA]</scope>
    <source>
        <strain evidence="14 15">DJC</strain>
    </source>
</reference>
<protein>
    <recommendedName>
        <fullName evidence="3">Nif-specific regulatory protein</fullName>
    </recommendedName>
</protein>
<dbReference type="PROSITE" id="PS50110">
    <property type="entry name" value="RESPONSE_REGULATORY"/>
    <property type="match status" value="1"/>
</dbReference>
<sequence length="470" mass="52135">MSILIVDDEKDIRELIGDILKDEGYAIRLAGNSDDAMAEINADPPSLMILDIWLKDSRMDGIDILKTVKRDNPDVPVVIISGHGNIEIAVAAIKQGAYDFIEKPFNIDQLMVVVSRAMETSRLRRENADLRRREVTSSEMLGSSPAFRALKAQLEKVTKSNGRVMLTGPSGSGKEMAARFIHSNSNRASAPFVSVSSATVEPDRMEEVLFGRETTERGIEKGLLEQAHGGVVYFDEVADMPVGTQSKILRVLVEQQFTRAGGTDKVRVDLRVISSTTRDLRAEIAAGRFRQELYDRLNVVPIPVPSLEERREDIPELTRHFIDLFHRTQGLPMRQLTQEAEAMLQTTAWPGNVRQLRNVIERVLILGEAHGAIEATELPGQEAVVEGNGRLVLGGAMATLPLREAREVFEREYLLTQINRFGGNISRTANFVGMERSALHRKLKSLGVVTTSKSGGRSAHFDEVEDEDEG</sequence>
<evidence type="ECO:0000256" key="10">
    <source>
        <dbReference type="ARBA" id="ARBA00023163"/>
    </source>
</evidence>
<comment type="subunit">
    <text evidence="2">Interacts with sigma-54.</text>
</comment>
<dbReference type="Pfam" id="PF00158">
    <property type="entry name" value="Sigma54_activat"/>
    <property type="match status" value="1"/>
</dbReference>
<dbReference type="PANTHER" id="PTHR32071">
    <property type="entry name" value="TRANSCRIPTIONAL REGULATORY PROTEIN"/>
    <property type="match status" value="1"/>
</dbReference>
<evidence type="ECO:0000256" key="5">
    <source>
        <dbReference type="ARBA" id="ARBA00022741"/>
    </source>
</evidence>
<dbReference type="InterPro" id="IPR058031">
    <property type="entry name" value="AAA_lid_NorR"/>
</dbReference>
<evidence type="ECO:0000259" key="12">
    <source>
        <dbReference type="PROSITE" id="PS50045"/>
    </source>
</evidence>
<dbReference type="GO" id="GO:0006355">
    <property type="term" value="P:regulation of DNA-templated transcription"/>
    <property type="evidence" value="ECO:0007669"/>
    <property type="project" value="InterPro"/>
</dbReference>
<dbReference type="AlphaFoldDB" id="A0A411Z3J1"/>
<dbReference type="FunFam" id="3.40.50.300:FF:000006">
    <property type="entry name" value="DNA-binding transcriptional regulator NtrC"/>
    <property type="match status" value="1"/>
</dbReference>
<feature type="modified residue" description="4-aspartylphosphate" evidence="11">
    <location>
        <position position="51"/>
    </location>
</feature>
<dbReference type="InterPro" id="IPR027417">
    <property type="entry name" value="P-loop_NTPase"/>
</dbReference>
<dbReference type="Gene3D" id="1.10.10.60">
    <property type="entry name" value="Homeodomain-like"/>
    <property type="match status" value="1"/>
</dbReference>
<dbReference type="Gene3D" id="3.40.50.2300">
    <property type="match status" value="1"/>
</dbReference>
<dbReference type="SUPFAM" id="SSF52172">
    <property type="entry name" value="CheY-like"/>
    <property type="match status" value="1"/>
</dbReference>
<dbReference type="RefSeq" id="WP_118150647.1">
    <property type="nucleotide sequence ID" value="NZ_QWEY01000003.1"/>
</dbReference>
<organism evidence="14 15">
    <name type="scientific">Pseudotabrizicola alkalilacus</name>
    <dbReference type="NCBI Taxonomy" id="2305252"/>
    <lineage>
        <taxon>Bacteria</taxon>
        <taxon>Pseudomonadati</taxon>
        <taxon>Pseudomonadota</taxon>
        <taxon>Alphaproteobacteria</taxon>
        <taxon>Rhodobacterales</taxon>
        <taxon>Paracoccaceae</taxon>
        <taxon>Pseudotabrizicola</taxon>
    </lineage>
</organism>
<dbReference type="Pfam" id="PF02954">
    <property type="entry name" value="HTH_8"/>
    <property type="match status" value="1"/>
</dbReference>